<evidence type="ECO:0000313" key="8">
    <source>
        <dbReference type="EMBL" id="RZT02016.1"/>
    </source>
</evidence>
<feature type="transmembrane region" description="Helical" evidence="7">
    <location>
        <begin position="415"/>
        <end position="435"/>
    </location>
</feature>
<comment type="similarity">
    <text evidence="2">Belongs to the nucleobase:cation symporter-2 (NCS2) (TC 2.A.40) family.</text>
</comment>
<dbReference type="Pfam" id="PF00860">
    <property type="entry name" value="Xan_ur_permease"/>
    <property type="match status" value="1"/>
</dbReference>
<feature type="transmembrane region" description="Helical" evidence="7">
    <location>
        <begin position="357"/>
        <end position="376"/>
    </location>
</feature>
<accession>A0A4Q7PP29</accession>
<evidence type="ECO:0000256" key="2">
    <source>
        <dbReference type="ARBA" id="ARBA00008821"/>
    </source>
</evidence>
<feature type="transmembrane region" description="Helical" evidence="7">
    <location>
        <begin position="9"/>
        <end position="29"/>
    </location>
</feature>
<evidence type="ECO:0000256" key="3">
    <source>
        <dbReference type="ARBA" id="ARBA00022448"/>
    </source>
</evidence>
<evidence type="ECO:0000256" key="7">
    <source>
        <dbReference type="SAM" id="Phobius"/>
    </source>
</evidence>
<protein>
    <submittedName>
        <fullName evidence="8">Uracil permease</fullName>
    </submittedName>
</protein>
<dbReference type="RefSeq" id="WP_130432031.1">
    <property type="nucleotide sequence ID" value="NZ_SGXF01000001.1"/>
</dbReference>
<comment type="subcellular location">
    <subcellularLocation>
        <location evidence="1">Membrane</location>
        <topology evidence="1">Multi-pass membrane protein</topology>
    </subcellularLocation>
</comment>
<evidence type="ECO:0000256" key="4">
    <source>
        <dbReference type="ARBA" id="ARBA00022692"/>
    </source>
</evidence>
<dbReference type="InterPro" id="IPR006043">
    <property type="entry name" value="NCS2"/>
</dbReference>
<proteinExistence type="inferred from homology"/>
<evidence type="ECO:0000256" key="6">
    <source>
        <dbReference type="ARBA" id="ARBA00023136"/>
    </source>
</evidence>
<feature type="transmembrane region" description="Helical" evidence="7">
    <location>
        <begin position="326"/>
        <end position="351"/>
    </location>
</feature>
<keyword evidence="9" id="KW-1185">Reference proteome</keyword>
<dbReference type="InterPro" id="IPR006042">
    <property type="entry name" value="Xan_ur_permease"/>
</dbReference>
<evidence type="ECO:0000313" key="9">
    <source>
        <dbReference type="Proteomes" id="UP000292927"/>
    </source>
</evidence>
<evidence type="ECO:0000256" key="5">
    <source>
        <dbReference type="ARBA" id="ARBA00022989"/>
    </source>
</evidence>
<organism evidence="8 9">
    <name type="scientific">Cuneatibacter caecimuris</name>
    <dbReference type="NCBI Taxonomy" id="1796618"/>
    <lineage>
        <taxon>Bacteria</taxon>
        <taxon>Bacillati</taxon>
        <taxon>Bacillota</taxon>
        <taxon>Clostridia</taxon>
        <taxon>Lachnospirales</taxon>
        <taxon>Lachnospiraceae</taxon>
        <taxon>Cuneatibacter</taxon>
    </lineage>
</organism>
<dbReference type="PANTHER" id="PTHR42810">
    <property type="entry name" value="PURINE PERMEASE C1399.01C-RELATED"/>
    <property type="match status" value="1"/>
</dbReference>
<name>A0A4Q7PP29_9FIRM</name>
<keyword evidence="3" id="KW-0813">Transport</keyword>
<dbReference type="NCBIfam" id="TIGR00801">
    <property type="entry name" value="ncs2"/>
    <property type="match status" value="1"/>
</dbReference>
<feature type="transmembrane region" description="Helical" evidence="7">
    <location>
        <begin position="190"/>
        <end position="214"/>
    </location>
</feature>
<dbReference type="OrthoDB" id="9779092at2"/>
<keyword evidence="6 7" id="KW-0472">Membrane</keyword>
<feature type="transmembrane region" description="Helical" evidence="7">
    <location>
        <begin position="245"/>
        <end position="262"/>
    </location>
</feature>
<reference evidence="8 9" key="1">
    <citation type="submission" date="2019-02" db="EMBL/GenBank/DDBJ databases">
        <title>Genomic Encyclopedia of Type Strains, Phase IV (KMG-IV): sequencing the most valuable type-strain genomes for metagenomic binning, comparative biology and taxonomic classification.</title>
        <authorList>
            <person name="Goeker M."/>
        </authorList>
    </citation>
    <scope>NUCLEOTIDE SEQUENCE [LARGE SCALE GENOMIC DNA]</scope>
    <source>
        <strain evidence="8 9">DSM 29486</strain>
    </source>
</reference>
<dbReference type="GO" id="GO:0005886">
    <property type="term" value="C:plasma membrane"/>
    <property type="evidence" value="ECO:0007669"/>
    <property type="project" value="UniProtKB-ARBA"/>
</dbReference>
<comment type="caution">
    <text evidence="8">The sequence shown here is derived from an EMBL/GenBank/DDBJ whole genome shotgun (WGS) entry which is preliminary data.</text>
</comment>
<feature type="transmembrane region" description="Helical" evidence="7">
    <location>
        <begin position="123"/>
        <end position="142"/>
    </location>
</feature>
<keyword evidence="4 7" id="KW-0812">Transmembrane</keyword>
<evidence type="ECO:0000256" key="1">
    <source>
        <dbReference type="ARBA" id="ARBA00004141"/>
    </source>
</evidence>
<dbReference type="AlphaFoldDB" id="A0A4Q7PP29"/>
<feature type="transmembrane region" description="Helical" evidence="7">
    <location>
        <begin position="388"/>
        <end position="409"/>
    </location>
</feature>
<dbReference type="GO" id="GO:0042907">
    <property type="term" value="F:xanthine transmembrane transporter activity"/>
    <property type="evidence" value="ECO:0007669"/>
    <property type="project" value="TreeGrafter"/>
</dbReference>
<feature type="transmembrane region" description="Helical" evidence="7">
    <location>
        <begin position="97"/>
        <end position="116"/>
    </location>
</feature>
<dbReference type="EMBL" id="SGXF01000001">
    <property type="protein sequence ID" value="RZT02016.1"/>
    <property type="molecule type" value="Genomic_DNA"/>
</dbReference>
<gene>
    <name evidence="8" type="ORF">EV209_0120</name>
</gene>
<dbReference type="PANTHER" id="PTHR42810:SF2">
    <property type="entry name" value="PURINE PERMEASE C1399.01C-RELATED"/>
    <property type="match status" value="1"/>
</dbReference>
<feature type="transmembrane region" description="Helical" evidence="7">
    <location>
        <begin position="58"/>
        <end position="77"/>
    </location>
</feature>
<keyword evidence="5 7" id="KW-1133">Transmembrane helix</keyword>
<sequence length="450" mass="47099">MKDLKPRDYLLSVQHLFAMFGATILVPLLTGMNPSLALVSAGLGTLVFHVCTKFKVPVFLGSSFAFLTALSAVIRTIPSADGSMLVDPSRIPLAQGGIIFAGLLYLLFALIAKLVGAEKIRRFFPPVVTGPVIVVIGINLAGTAIGDASGQISFSGGMTGELALNLGIAAFTLAVVIICSMFAKGFFKLVPILIGIAAGYLLCVILNACGVFQMNFQPIADAAWVNIPFVTQDSNGVTFMSLPKFDLGVILSIAPIALVTFMEHIGDITTNGAVVGKDFLKDPGLHRTLLGDGLATCLAGLLGGPPNTTYSENTGVLATTKNYNPLLLRLTAVIAIILGFVGKFGAILQTIPDPVKGGVEIMLFGMIAAVGIRSLAEANLDFTHSRNLTIVGLILVLGLGISNMGGIQLQLGPVSLNLSGLFIAVIVGVIMNMILPDRNDAAPEQNGRRK</sequence>
<feature type="transmembrane region" description="Helical" evidence="7">
    <location>
        <begin position="162"/>
        <end position="183"/>
    </location>
</feature>
<dbReference type="Proteomes" id="UP000292927">
    <property type="component" value="Unassembled WGS sequence"/>
</dbReference>